<dbReference type="PROSITE" id="PS50003">
    <property type="entry name" value="PH_DOMAIN"/>
    <property type="match status" value="1"/>
</dbReference>
<dbReference type="InterPro" id="IPR011993">
    <property type="entry name" value="PH-like_dom_sf"/>
</dbReference>
<dbReference type="GO" id="GO:0043548">
    <property type="term" value="F:phosphatidylinositol 3-kinase binding"/>
    <property type="evidence" value="ECO:0007669"/>
    <property type="project" value="TreeGrafter"/>
</dbReference>
<accession>A0A915L0V9</accession>
<dbReference type="Proteomes" id="UP000887565">
    <property type="component" value="Unplaced"/>
</dbReference>
<dbReference type="WBParaSite" id="nRc.2.0.1.t44100-RA">
    <property type="protein sequence ID" value="nRc.2.0.1.t44100-RA"/>
    <property type="gene ID" value="nRc.2.0.1.g44100"/>
</dbReference>
<dbReference type="InterPro" id="IPR039011">
    <property type="entry name" value="IRS"/>
</dbReference>
<dbReference type="GO" id="GO:0005829">
    <property type="term" value="C:cytosol"/>
    <property type="evidence" value="ECO:0007669"/>
    <property type="project" value="TreeGrafter"/>
</dbReference>
<name>A0A915L0V9_ROMCU</name>
<keyword evidence="2" id="KW-1185">Reference proteome</keyword>
<dbReference type="AlphaFoldDB" id="A0A915L0V9"/>
<proteinExistence type="predicted"/>
<dbReference type="GO" id="GO:0008286">
    <property type="term" value="P:insulin receptor signaling pathway"/>
    <property type="evidence" value="ECO:0007669"/>
    <property type="project" value="InterPro"/>
</dbReference>
<organism evidence="2 3">
    <name type="scientific">Romanomermis culicivorax</name>
    <name type="common">Nematode worm</name>
    <dbReference type="NCBI Taxonomy" id="13658"/>
    <lineage>
        <taxon>Eukaryota</taxon>
        <taxon>Metazoa</taxon>
        <taxon>Ecdysozoa</taxon>
        <taxon>Nematoda</taxon>
        <taxon>Enoplea</taxon>
        <taxon>Dorylaimia</taxon>
        <taxon>Mermithida</taxon>
        <taxon>Mermithoidea</taxon>
        <taxon>Mermithidae</taxon>
        <taxon>Romanomermis</taxon>
    </lineage>
</organism>
<dbReference type="SUPFAM" id="SSF50729">
    <property type="entry name" value="PH domain-like"/>
    <property type="match status" value="1"/>
</dbReference>
<evidence type="ECO:0000259" key="1">
    <source>
        <dbReference type="PROSITE" id="PS50003"/>
    </source>
</evidence>
<protein>
    <submittedName>
        <fullName evidence="3">PH domain-containing protein</fullName>
    </submittedName>
</protein>
<dbReference type="GO" id="GO:0005158">
    <property type="term" value="F:insulin receptor binding"/>
    <property type="evidence" value="ECO:0007669"/>
    <property type="project" value="InterPro"/>
</dbReference>
<dbReference type="PANTHER" id="PTHR10614:SF2">
    <property type="entry name" value="INSULIN RECEPTOR SUBSTRATE 4"/>
    <property type="match status" value="1"/>
</dbReference>
<sequence length="234" mass="27003">SLPHEYVFYGSGVIVPSVHSSTPSSIVDNIVKAGLMKKGKRGKRIYLVLREDSYASPACIQYYESEKRFRKNKPADYVLKLKEVFSVNRVLITNKTLGPVILRREVPRDAGCPIYTNKRRRTVPRESAQLILTIFYSKNFIKHPRMKFALAVFGYKDTLYLGCDVEDDLESWFHTIYNVYTGTKSGSLEGDSRPKFGTYRREGGRYAMLQLPEVERISLLWVWDEIESQQVFVP</sequence>
<evidence type="ECO:0000313" key="3">
    <source>
        <dbReference type="WBParaSite" id="nRc.2.0.1.t44100-RA"/>
    </source>
</evidence>
<dbReference type="GO" id="GO:0005886">
    <property type="term" value="C:plasma membrane"/>
    <property type="evidence" value="ECO:0007669"/>
    <property type="project" value="TreeGrafter"/>
</dbReference>
<feature type="domain" description="PH" evidence="1">
    <location>
        <begin position="29"/>
        <end position="181"/>
    </location>
</feature>
<dbReference type="InterPro" id="IPR001849">
    <property type="entry name" value="PH_domain"/>
</dbReference>
<reference evidence="3" key="1">
    <citation type="submission" date="2022-11" db="UniProtKB">
        <authorList>
            <consortium name="WormBaseParasite"/>
        </authorList>
    </citation>
    <scope>IDENTIFICATION</scope>
</reference>
<dbReference type="PANTHER" id="PTHR10614">
    <property type="entry name" value="INSULIN RECEPTOR SUBSTRATE"/>
    <property type="match status" value="1"/>
</dbReference>
<dbReference type="Gene3D" id="2.30.29.30">
    <property type="entry name" value="Pleckstrin-homology domain (PH domain)/Phosphotyrosine-binding domain (PTB)"/>
    <property type="match status" value="1"/>
</dbReference>
<evidence type="ECO:0000313" key="2">
    <source>
        <dbReference type="Proteomes" id="UP000887565"/>
    </source>
</evidence>